<comment type="caution">
    <text evidence="8">The sequence shown here is derived from an EMBL/GenBank/DDBJ whole genome shotgun (WGS) entry which is preliminary data.</text>
</comment>
<dbReference type="NCBIfam" id="TIGR00336">
    <property type="entry name" value="pyrE"/>
    <property type="match status" value="1"/>
</dbReference>
<evidence type="ECO:0000256" key="4">
    <source>
        <dbReference type="ARBA" id="ARBA00022679"/>
    </source>
</evidence>
<comment type="caution">
    <text evidence="6">Lacks conserved residue(s) required for the propagation of feature annotation.</text>
</comment>
<keyword evidence="3 6" id="KW-0328">Glycosyltransferase</keyword>
<dbReference type="GO" id="GO:0019856">
    <property type="term" value="P:pyrimidine nucleobase biosynthetic process"/>
    <property type="evidence" value="ECO:0007669"/>
    <property type="project" value="TreeGrafter"/>
</dbReference>
<dbReference type="CDD" id="cd06223">
    <property type="entry name" value="PRTases_typeI"/>
    <property type="match status" value="1"/>
</dbReference>
<gene>
    <name evidence="6" type="primary">pyrE</name>
    <name evidence="8" type="ORF">UU23_C0003G0032</name>
</gene>
<dbReference type="InterPro" id="IPR023031">
    <property type="entry name" value="OPRT"/>
</dbReference>
<dbReference type="InterPro" id="IPR029057">
    <property type="entry name" value="PRTase-like"/>
</dbReference>
<dbReference type="STRING" id="1618408.UU23_C0003G0032"/>
<evidence type="ECO:0000256" key="6">
    <source>
        <dbReference type="HAMAP-Rule" id="MF_01208"/>
    </source>
</evidence>
<evidence type="ECO:0000256" key="2">
    <source>
        <dbReference type="ARBA" id="ARBA00011971"/>
    </source>
</evidence>
<dbReference type="AlphaFoldDB" id="A0A0G0TM93"/>
<sequence length="221" mass="24494">MKSTNTANKTSEKIAEILLDIGAVLFTRNRPFRFTSGLLSPVYVDCRVIISHPKERKIVANALVEKIKKEIGLPDVVAGIATGGIAHAALIADKLNLPMVFIRSKPKEHGKGNQVEGVLRRGQKVLIVEDLVSAATSSENAVRAVRKLGGVVTDEIAIYTHNLKVSDDYFKKAKVKFSYLTDTRQVAKQAVKKSFMKKEQVKIIEVWVHDPKSWGKKMGFI</sequence>
<dbReference type="UniPathway" id="UPA00070">
    <property type="reaction ID" value="UER00119"/>
</dbReference>
<feature type="binding site" description="in other chain" evidence="6">
    <location>
        <begin position="129"/>
        <end position="137"/>
    </location>
    <ligand>
        <name>5-phospho-alpha-D-ribose 1-diphosphate</name>
        <dbReference type="ChEBI" id="CHEBI:58017"/>
        <note>ligand shared between dimeric partners</note>
    </ligand>
</feature>
<dbReference type="Pfam" id="PF00156">
    <property type="entry name" value="Pribosyltran"/>
    <property type="match status" value="1"/>
</dbReference>
<comment type="catalytic activity">
    <reaction evidence="6">
        <text>orotidine 5'-phosphate + diphosphate = orotate + 5-phospho-alpha-D-ribose 1-diphosphate</text>
        <dbReference type="Rhea" id="RHEA:10380"/>
        <dbReference type="ChEBI" id="CHEBI:30839"/>
        <dbReference type="ChEBI" id="CHEBI:33019"/>
        <dbReference type="ChEBI" id="CHEBI:57538"/>
        <dbReference type="ChEBI" id="CHEBI:58017"/>
        <dbReference type="EC" id="2.4.2.10"/>
    </reaction>
</comment>
<accession>A0A0G0TM93</accession>
<evidence type="ECO:0000313" key="9">
    <source>
        <dbReference type="Proteomes" id="UP000034292"/>
    </source>
</evidence>
<evidence type="ECO:0000259" key="7">
    <source>
        <dbReference type="Pfam" id="PF00156"/>
    </source>
</evidence>
<feature type="binding site" evidence="6">
    <location>
        <position position="107"/>
    </location>
    <ligand>
        <name>5-phospho-alpha-D-ribose 1-diphosphate</name>
        <dbReference type="ChEBI" id="CHEBI:58017"/>
        <note>ligand shared between dimeric partners</note>
    </ligand>
</feature>
<protein>
    <recommendedName>
        <fullName evidence="2 6">Orotate phosphoribosyltransferase</fullName>
        <shortName evidence="6">OPRT</shortName>
        <shortName evidence="6">OPRTase</shortName>
        <ecNumber evidence="2 6">2.4.2.10</ecNumber>
    </recommendedName>
</protein>
<evidence type="ECO:0000313" key="8">
    <source>
        <dbReference type="EMBL" id="KKR78134.1"/>
    </source>
</evidence>
<feature type="binding site" evidence="6">
    <location>
        <position position="133"/>
    </location>
    <ligand>
        <name>orotate</name>
        <dbReference type="ChEBI" id="CHEBI:30839"/>
    </ligand>
</feature>
<dbReference type="Gene3D" id="3.40.50.2020">
    <property type="match status" value="1"/>
</dbReference>
<dbReference type="GO" id="GO:0044205">
    <property type="term" value="P:'de novo' UMP biosynthetic process"/>
    <property type="evidence" value="ECO:0007669"/>
    <property type="project" value="UniProtKB-UniRule"/>
</dbReference>
<dbReference type="GO" id="GO:0000287">
    <property type="term" value="F:magnesium ion binding"/>
    <property type="evidence" value="ECO:0007669"/>
    <property type="project" value="UniProtKB-UniRule"/>
</dbReference>
<dbReference type="PANTHER" id="PTHR19278:SF9">
    <property type="entry name" value="URIDINE 5'-MONOPHOSPHATE SYNTHASE"/>
    <property type="match status" value="1"/>
</dbReference>
<name>A0A0G0TM93_9BACT</name>
<keyword evidence="5 6" id="KW-0665">Pyrimidine biosynthesis</keyword>
<comment type="subunit">
    <text evidence="6">Homodimer.</text>
</comment>
<evidence type="ECO:0000256" key="1">
    <source>
        <dbReference type="ARBA" id="ARBA00004889"/>
    </source>
</evidence>
<dbReference type="EMBL" id="LBZV01000003">
    <property type="protein sequence ID" value="KKR78134.1"/>
    <property type="molecule type" value="Genomic_DNA"/>
</dbReference>
<dbReference type="InterPro" id="IPR000836">
    <property type="entry name" value="PRTase_dom"/>
</dbReference>
<comment type="similarity">
    <text evidence="6">Belongs to the purine/pyrimidine phosphoribosyltransferase family. PyrE subfamily.</text>
</comment>
<dbReference type="EC" id="2.4.2.10" evidence="2 6"/>
<keyword evidence="6" id="KW-0460">Magnesium</keyword>
<feature type="domain" description="Phosphoribosyltransferase" evidence="7">
    <location>
        <begin position="53"/>
        <end position="171"/>
    </location>
</feature>
<feature type="binding site" evidence="6">
    <location>
        <position position="103"/>
    </location>
    <ligand>
        <name>5-phospho-alpha-D-ribose 1-diphosphate</name>
        <dbReference type="ChEBI" id="CHEBI:58017"/>
        <note>ligand shared between dimeric partners</note>
    </ligand>
</feature>
<reference evidence="8 9" key="1">
    <citation type="journal article" date="2015" name="Nature">
        <title>rRNA introns, odd ribosomes, and small enigmatic genomes across a large radiation of phyla.</title>
        <authorList>
            <person name="Brown C.T."/>
            <person name="Hug L.A."/>
            <person name="Thomas B.C."/>
            <person name="Sharon I."/>
            <person name="Castelle C.J."/>
            <person name="Singh A."/>
            <person name="Wilkins M.J."/>
            <person name="Williams K.H."/>
            <person name="Banfield J.F."/>
        </authorList>
    </citation>
    <scope>NUCLEOTIDE SEQUENCE [LARGE SCALE GENOMIC DNA]</scope>
</reference>
<dbReference type="Proteomes" id="UP000034292">
    <property type="component" value="Unassembled WGS sequence"/>
</dbReference>
<dbReference type="PANTHER" id="PTHR19278">
    <property type="entry name" value="OROTATE PHOSPHORIBOSYLTRANSFERASE"/>
    <property type="match status" value="1"/>
</dbReference>
<organism evidence="8 9">
    <name type="scientific">Candidatus Curtissbacteria bacterium GW2011_GWA1_40_9</name>
    <dbReference type="NCBI Taxonomy" id="1618408"/>
    <lineage>
        <taxon>Bacteria</taxon>
        <taxon>Candidatus Curtissiibacteriota</taxon>
    </lineage>
</organism>
<evidence type="ECO:0000256" key="5">
    <source>
        <dbReference type="ARBA" id="ARBA00022975"/>
    </source>
</evidence>
<keyword evidence="4 6" id="KW-0808">Transferase</keyword>
<dbReference type="GO" id="GO:0004588">
    <property type="term" value="F:orotate phosphoribosyltransferase activity"/>
    <property type="evidence" value="ECO:0007669"/>
    <property type="project" value="UniProtKB-UniRule"/>
</dbReference>
<comment type="function">
    <text evidence="6">Catalyzes the transfer of a ribosyl phosphate group from 5-phosphoribose 1-diphosphate to orotate, leading to the formation of orotidine monophosphate (OMP).</text>
</comment>
<proteinExistence type="inferred from homology"/>
<evidence type="ECO:0000256" key="3">
    <source>
        <dbReference type="ARBA" id="ARBA00022676"/>
    </source>
</evidence>
<comment type="pathway">
    <text evidence="1 6">Pyrimidine metabolism; UMP biosynthesis via de novo pathway; UMP from orotate: step 1/2.</text>
</comment>
<feature type="binding site" evidence="6">
    <location>
        <position position="109"/>
    </location>
    <ligand>
        <name>5-phospho-alpha-D-ribose 1-diphosphate</name>
        <dbReference type="ChEBI" id="CHEBI:58017"/>
        <note>ligand shared between dimeric partners</note>
    </ligand>
</feature>
<dbReference type="InterPro" id="IPR004467">
    <property type="entry name" value="Or_phspho_trans_dom"/>
</dbReference>
<dbReference type="HAMAP" id="MF_01208">
    <property type="entry name" value="PyrE"/>
    <property type="match status" value="1"/>
</dbReference>
<dbReference type="SUPFAM" id="SSF53271">
    <property type="entry name" value="PRTase-like"/>
    <property type="match status" value="1"/>
</dbReference>
<comment type="cofactor">
    <cofactor evidence="6">
        <name>Mg(2+)</name>
        <dbReference type="ChEBI" id="CHEBI:18420"/>
    </cofactor>
</comment>